<dbReference type="EMBL" id="PGTN01000073">
    <property type="protein sequence ID" value="PJF47033.1"/>
    <property type="molecule type" value="Genomic_DNA"/>
</dbReference>
<name>A0A2M8QB39_9CHLR</name>
<comment type="caution">
    <text evidence="8">The sequence shown here is derived from an EMBL/GenBank/DDBJ whole genome shotgun (WGS) entry which is preliminary data.</text>
</comment>
<feature type="transmembrane region" description="Helical" evidence="6">
    <location>
        <begin position="590"/>
        <end position="611"/>
    </location>
</feature>
<dbReference type="Pfam" id="PF03239">
    <property type="entry name" value="FTR1"/>
    <property type="match status" value="1"/>
</dbReference>
<proteinExistence type="inferred from homology"/>
<evidence type="ECO:0000256" key="5">
    <source>
        <dbReference type="ARBA" id="ARBA00023136"/>
    </source>
</evidence>
<dbReference type="GO" id="GO:0015093">
    <property type="term" value="F:ferrous iron transmembrane transporter activity"/>
    <property type="evidence" value="ECO:0007669"/>
    <property type="project" value="TreeGrafter"/>
</dbReference>
<comment type="similarity">
    <text evidence="2">Belongs to the oxidase-dependent Fe transporter (OFeT) (TC 9.A.10.1) family.</text>
</comment>
<feature type="transmembrane region" description="Helical" evidence="6">
    <location>
        <begin position="738"/>
        <end position="767"/>
    </location>
</feature>
<feature type="signal peptide" evidence="7">
    <location>
        <begin position="1"/>
        <end position="33"/>
    </location>
</feature>
<dbReference type="AlphaFoldDB" id="A0A2M8QB39"/>
<evidence type="ECO:0000256" key="4">
    <source>
        <dbReference type="ARBA" id="ARBA00022989"/>
    </source>
</evidence>
<keyword evidence="4 6" id="KW-1133">Transmembrane helix</keyword>
<evidence type="ECO:0000256" key="1">
    <source>
        <dbReference type="ARBA" id="ARBA00004141"/>
    </source>
</evidence>
<evidence type="ECO:0000256" key="3">
    <source>
        <dbReference type="ARBA" id="ARBA00022692"/>
    </source>
</evidence>
<dbReference type="GO" id="GO:0033573">
    <property type="term" value="C:high-affinity iron permease complex"/>
    <property type="evidence" value="ECO:0007669"/>
    <property type="project" value="InterPro"/>
</dbReference>
<dbReference type="PANTHER" id="PTHR31632:SF2">
    <property type="entry name" value="PLASMA MEMBRANE IRON PERMEASE"/>
    <property type="match status" value="1"/>
</dbReference>
<feature type="transmembrane region" description="Helical" evidence="6">
    <location>
        <begin position="663"/>
        <end position="684"/>
    </location>
</feature>
<sequence length="786" mass="84661">MQFRSVARTFACIVRASAAGGLAIVFALSGASAQATQSRPPADVAEDIRSALVAAQVEPDREAAAARVQEARTAYLRNLVPVVAAHAPAPDAFIMRCFDGAIEALSSDHLARYAQARAGIWTALLQAGYHITLDAVSKGDIETARLWLPLREFRRSTRFARPGAEATLALESLARGAMSTESAIQAFKADLLDTYQARMSAALNDVANAHARGFAARQAELAALAAGYFDILAPAYRGQRGAAALAEAQAAFEALNQAALEGREIAPATQRIQAMLRGFRAAPLAPAEQVRRAGQMMRYLKLVPIEYGRGIRNGEVAVDLEIREAATFYEGALAAFNDLRDVLETRDPTRTEHASTLLERIGGAIASASVHRVTVAPDALRADSSRLVELLGEVMPPEWLKQDAAADFDVVATALDQMEQAVKQGEYVLAEAARVEAYAILESGPEARIAAFAPHLKTPIEGLFWFGYEGGEGLAALLQRKASPAEVRTARRQLDARLRQAQEALRGNNSPTAIALNSGIIVLREGLEAVLILAALMASFRTAANRHLRRPMWAGTALAVIASVATWLILRSTLSLFASFGEKLEAVVSLVAIGVLLLITNWFFHDVYWTGWMANFHKQKQHIVKGSTQQFAGLLLLGFASVYREGFETALFLQALTLEGGSAVVLAGAGVGLLCVALIGLAIFALQVRLPVMKMLIITGVMIGFVLVVMVGNTVHIMQMVGWLPLTPIRWLPLPYWFGIWFGTYATVEGLTLQAAAAVFVIGSFFLARHLQMRRAFAPARSASAS</sequence>
<dbReference type="PANTHER" id="PTHR31632">
    <property type="entry name" value="IRON TRANSPORTER FTH1"/>
    <property type="match status" value="1"/>
</dbReference>
<dbReference type="Proteomes" id="UP000230790">
    <property type="component" value="Unassembled WGS sequence"/>
</dbReference>
<keyword evidence="7" id="KW-0732">Signal</keyword>
<comment type="subcellular location">
    <subcellularLocation>
        <location evidence="1">Membrane</location>
        <topology evidence="1">Multi-pass membrane protein</topology>
    </subcellularLocation>
</comment>
<evidence type="ECO:0000256" key="6">
    <source>
        <dbReference type="SAM" id="Phobius"/>
    </source>
</evidence>
<protein>
    <submittedName>
        <fullName evidence="8">Iron permease</fullName>
    </submittedName>
</protein>
<feature type="transmembrane region" description="Helical" evidence="6">
    <location>
        <begin position="552"/>
        <end position="570"/>
    </location>
</feature>
<organism evidence="8 9">
    <name type="scientific">Candidatus Thermofonsia Clade 3 bacterium</name>
    <dbReference type="NCBI Taxonomy" id="2364212"/>
    <lineage>
        <taxon>Bacteria</taxon>
        <taxon>Bacillati</taxon>
        <taxon>Chloroflexota</taxon>
        <taxon>Candidatus Thermofontia</taxon>
        <taxon>Candidatus Thermofonsia Clade 3</taxon>
    </lineage>
</organism>
<evidence type="ECO:0000256" key="7">
    <source>
        <dbReference type="SAM" id="SignalP"/>
    </source>
</evidence>
<reference evidence="8 9" key="1">
    <citation type="submission" date="2017-11" db="EMBL/GenBank/DDBJ databases">
        <title>Evolution of Phototrophy in the Chloroflexi Phylum Driven by Horizontal Gene Transfer.</title>
        <authorList>
            <person name="Ward L.M."/>
            <person name="Hemp J."/>
            <person name="Shih P.M."/>
            <person name="Mcglynn S.E."/>
            <person name="Fischer W."/>
        </authorList>
    </citation>
    <scope>NUCLEOTIDE SEQUENCE [LARGE SCALE GENOMIC DNA]</scope>
    <source>
        <strain evidence="8">JP3_7</strain>
    </source>
</reference>
<keyword evidence="5 6" id="KW-0472">Membrane</keyword>
<feature type="chain" id="PRO_5014643812" evidence="7">
    <location>
        <begin position="34"/>
        <end position="786"/>
    </location>
</feature>
<evidence type="ECO:0000313" key="9">
    <source>
        <dbReference type="Proteomes" id="UP000230790"/>
    </source>
</evidence>
<dbReference type="InterPro" id="IPR004923">
    <property type="entry name" value="FTR1/Fip1/EfeU"/>
</dbReference>
<gene>
    <name evidence="8" type="ORF">CUN48_10800</name>
</gene>
<accession>A0A2M8QB39</accession>
<keyword evidence="3 6" id="KW-0812">Transmembrane</keyword>
<evidence type="ECO:0000313" key="8">
    <source>
        <dbReference type="EMBL" id="PJF47033.1"/>
    </source>
</evidence>
<feature type="transmembrane region" description="Helical" evidence="6">
    <location>
        <begin position="696"/>
        <end position="718"/>
    </location>
</feature>
<evidence type="ECO:0000256" key="2">
    <source>
        <dbReference type="ARBA" id="ARBA00008333"/>
    </source>
</evidence>